<protein>
    <submittedName>
        <fullName evidence="2">Uncharacterized protein</fullName>
    </submittedName>
</protein>
<feature type="compositionally biased region" description="Basic and acidic residues" evidence="1">
    <location>
        <begin position="378"/>
        <end position="387"/>
    </location>
</feature>
<evidence type="ECO:0000313" key="3">
    <source>
        <dbReference type="Proteomes" id="UP001312908"/>
    </source>
</evidence>
<proteinExistence type="predicted"/>
<dbReference type="Proteomes" id="UP001312908">
    <property type="component" value="Unassembled WGS sequence"/>
</dbReference>
<comment type="caution">
    <text evidence="2">The sequence shown here is derived from an EMBL/GenBank/DDBJ whole genome shotgun (WGS) entry which is preliminary data.</text>
</comment>
<feature type="compositionally biased region" description="Basic and acidic residues" evidence="1">
    <location>
        <begin position="114"/>
        <end position="131"/>
    </location>
</feature>
<evidence type="ECO:0000256" key="1">
    <source>
        <dbReference type="SAM" id="MobiDB-lite"/>
    </source>
</evidence>
<feature type="compositionally biased region" description="Polar residues" evidence="1">
    <location>
        <begin position="134"/>
        <end position="144"/>
    </location>
</feature>
<feature type="compositionally biased region" description="Basic and acidic residues" evidence="1">
    <location>
        <begin position="506"/>
        <end position="528"/>
    </location>
</feature>
<feature type="compositionally biased region" description="Basic and acidic residues" evidence="1">
    <location>
        <begin position="328"/>
        <end position="343"/>
    </location>
</feature>
<sequence>MKQAFPAGRVFNVTFKRPKPKRRKGTSPAALLTHSHRRLGKPHPMLRLMRLLRVAPQDVVSRSPARHDPHHIRGYRHVDLAKQRRAGRHGWRGHGDAAQRQLSAPFSLSRRGRAVHETSHIVSTERGRRGDSGGATSIRPSSRSGIGHISGKRLFPSPRRDPWRAGLAHMGGHAARHSAPRPAHAAKPAFRGSSRQAGLNGNADLFPSDGTFPSRRHAFVTRRASRHARATHFPRRRNIAAASLRQFSDRVFTGGKETGIAAHRFAGRGLPYTMRHRRAPRPGHGRLQAHEVTATFGPPTQRRAKQRAGVERFDPFRISARGRTPSSRADRGTRENRLSDRVRNRAFRPLRRDATVRASRYDETLSPRRPHMRPPPSKRTETGHGTRSENSAPGPMLHGCLALGQARRGQHDRGRGEGKGRPLRRGEANFTCAAMSLSEPERSISEGRQMTDERIGAGHDIRTSAAVRNVRRNAPSDDKGASWRSFLQNAPQFAMAPTRQNFETRQAVERDPGRMVTRRDNGPDDSRADPATPGGPDIFTSPFSQETLLAGQANIGLM</sequence>
<organism evidence="2 3">
    <name type="scientific">Sorlinia euscelidii</name>
    <dbReference type="NCBI Taxonomy" id="3081148"/>
    <lineage>
        <taxon>Bacteria</taxon>
        <taxon>Pseudomonadati</taxon>
        <taxon>Pseudomonadota</taxon>
        <taxon>Alphaproteobacteria</taxon>
        <taxon>Acetobacterales</taxon>
        <taxon>Acetobacteraceae</taxon>
        <taxon>Sorlinia</taxon>
    </lineage>
</organism>
<name>A0ABU7U082_9PROT</name>
<feature type="region of interest" description="Disordered" evidence="1">
    <location>
        <begin position="491"/>
        <end position="544"/>
    </location>
</feature>
<gene>
    <name evidence="2" type="ORF">DOFOFD_04565</name>
</gene>
<reference evidence="2 3" key="1">
    <citation type="submission" date="2023-10" db="EMBL/GenBank/DDBJ databases">
        <title>Sorlinia euscelidii gen. nov., sp. nov., an acetic acid bacteria isolated from the gut of Euscelidius variegatus emitter.</title>
        <authorList>
            <person name="Michoud G."/>
            <person name="Marasco R."/>
            <person name="Seferji K."/>
            <person name="Gonella E."/>
            <person name="Garuglieri E."/>
            <person name="Alma A."/>
            <person name="Mapelli F."/>
            <person name="Borin S."/>
            <person name="Daffonchio D."/>
            <person name="Crotti E."/>
        </authorList>
    </citation>
    <scope>NUCLEOTIDE SEQUENCE [LARGE SCALE GENOMIC DNA]</scope>
    <source>
        <strain evidence="2 3">EV16P</strain>
    </source>
</reference>
<accession>A0ABU7U082</accession>
<feature type="compositionally biased region" description="Basic and acidic residues" evidence="1">
    <location>
        <begin position="350"/>
        <end position="366"/>
    </location>
</feature>
<feature type="region of interest" description="Disordered" evidence="1">
    <location>
        <begin position="298"/>
        <end position="395"/>
    </location>
</feature>
<feature type="region of interest" description="Disordered" evidence="1">
    <location>
        <begin position="109"/>
        <end position="160"/>
    </location>
</feature>
<evidence type="ECO:0000313" key="2">
    <source>
        <dbReference type="EMBL" id="MEE8658280.1"/>
    </source>
</evidence>
<keyword evidence="3" id="KW-1185">Reference proteome</keyword>
<dbReference type="EMBL" id="JAWJZY010000002">
    <property type="protein sequence ID" value="MEE8658280.1"/>
    <property type="molecule type" value="Genomic_DNA"/>
</dbReference>